<name>A0A8H3EVZ7_9LECA</name>
<keyword evidence="7" id="KW-1185">Reference proteome</keyword>
<evidence type="ECO:0000313" key="6">
    <source>
        <dbReference type="EMBL" id="CAF9912768.1"/>
    </source>
</evidence>
<accession>A0A8H3EVZ7</accession>
<dbReference type="InterPro" id="IPR001155">
    <property type="entry name" value="OxRdtase_FMN_N"/>
</dbReference>
<evidence type="ECO:0000256" key="1">
    <source>
        <dbReference type="ARBA" id="ARBA00005979"/>
    </source>
</evidence>
<evidence type="ECO:0000259" key="5">
    <source>
        <dbReference type="Pfam" id="PF00724"/>
    </source>
</evidence>
<dbReference type="OrthoDB" id="1663137at2759"/>
<gene>
    <name evidence="6" type="ORF">IMSHALPRED_000418</name>
</gene>
<comment type="caution">
    <text evidence="6">The sequence shown here is derived from an EMBL/GenBank/DDBJ whole genome shotgun (WGS) entry which is preliminary data.</text>
</comment>
<organism evidence="6 7">
    <name type="scientific">Imshaugia aleurites</name>
    <dbReference type="NCBI Taxonomy" id="172621"/>
    <lineage>
        <taxon>Eukaryota</taxon>
        <taxon>Fungi</taxon>
        <taxon>Dikarya</taxon>
        <taxon>Ascomycota</taxon>
        <taxon>Pezizomycotina</taxon>
        <taxon>Lecanoromycetes</taxon>
        <taxon>OSLEUM clade</taxon>
        <taxon>Lecanoromycetidae</taxon>
        <taxon>Lecanorales</taxon>
        <taxon>Lecanorineae</taxon>
        <taxon>Parmeliaceae</taxon>
        <taxon>Imshaugia</taxon>
    </lineage>
</organism>
<dbReference type="PANTHER" id="PTHR43656">
    <property type="entry name" value="BINDING OXIDOREDUCTASE, PUTATIVE (AFU_ORTHOLOGUE AFUA_2G08260)-RELATED"/>
    <property type="match status" value="1"/>
</dbReference>
<keyword evidence="4" id="KW-0560">Oxidoreductase</keyword>
<keyword evidence="3" id="KW-0288">FMN</keyword>
<dbReference type="AlphaFoldDB" id="A0A8H3EVZ7"/>
<reference evidence="6" key="1">
    <citation type="submission" date="2021-03" db="EMBL/GenBank/DDBJ databases">
        <authorList>
            <person name="Tagirdzhanova G."/>
        </authorList>
    </citation>
    <scope>NUCLEOTIDE SEQUENCE</scope>
</reference>
<dbReference type="SUPFAM" id="SSF51395">
    <property type="entry name" value="FMN-linked oxidoreductases"/>
    <property type="match status" value="1"/>
</dbReference>
<feature type="domain" description="NADH:flavin oxidoreductase/NADH oxidase N-terminal" evidence="5">
    <location>
        <begin position="16"/>
        <end position="380"/>
    </location>
</feature>
<evidence type="ECO:0000256" key="4">
    <source>
        <dbReference type="ARBA" id="ARBA00023002"/>
    </source>
</evidence>
<dbReference type="Proteomes" id="UP000664534">
    <property type="component" value="Unassembled WGS sequence"/>
</dbReference>
<evidence type="ECO:0000313" key="7">
    <source>
        <dbReference type="Proteomes" id="UP000664534"/>
    </source>
</evidence>
<comment type="similarity">
    <text evidence="1">Belongs to the NADH:flavin oxidoreductase/NADH oxidase family.</text>
</comment>
<keyword evidence="2" id="KW-0285">Flavoprotein</keyword>
<dbReference type="GO" id="GO:0010181">
    <property type="term" value="F:FMN binding"/>
    <property type="evidence" value="ECO:0007669"/>
    <property type="project" value="InterPro"/>
</dbReference>
<dbReference type="EMBL" id="CAJPDT010000010">
    <property type="protein sequence ID" value="CAF9912768.1"/>
    <property type="molecule type" value="Genomic_DNA"/>
</dbReference>
<proteinExistence type="inferred from homology"/>
<evidence type="ECO:0000256" key="2">
    <source>
        <dbReference type="ARBA" id="ARBA00022630"/>
    </source>
</evidence>
<dbReference type="Gene3D" id="3.20.20.70">
    <property type="entry name" value="Aldolase class I"/>
    <property type="match status" value="1"/>
</dbReference>
<dbReference type="Pfam" id="PF00724">
    <property type="entry name" value="Oxidored_FMN"/>
    <property type="match status" value="1"/>
</dbReference>
<dbReference type="PANTHER" id="PTHR43656:SF2">
    <property type="entry name" value="BINDING OXIDOREDUCTASE, PUTATIVE (AFU_ORTHOLOGUE AFUA_2G08260)-RELATED"/>
    <property type="match status" value="1"/>
</dbReference>
<dbReference type="InterPro" id="IPR013785">
    <property type="entry name" value="Aldolase_TIM"/>
</dbReference>
<evidence type="ECO:0000256" key="3">
    <source>
        <dbReference type="ARBA" id="ARBA00022643"/>
    </source>
</evidence>
<protein>
    <recommendedName>
        <fullName evidence="5">NADH:flavin oxidoreductase/NADH oxidase N-terminal domain-containing protein</fullName>
    </recommendedName>
</protein>
<sequence>MDDESSTPTAIELISQPITLPCGLTLPNRLVKCPMQETLATPPLFDPPIDKFENLYTQWAHARYGLIITGQVQIDIRYLSINGDVVSHKDSLKEPHFSKWKKWATISQDGGTPCIVQLAHPGRMSPAGAGERPSGMAAICPSSVPVELGDGWLNKKALDAVLGTPREMTLNDIDAVVAAWVDGARLAKEAGFAGCQLHGAHGFLLSQFLSKHTNRRTDDYGGSPEKRLALLKRLVKEIRDVCPRPYCLSVKLNSADYMAAGMGLSTDEGLDQIRWLVECGEVDFVEISGGNAENKTSKLHNSFGTKSLEKAPKRESTRIREAYFTEFAERVQGLNSKVPIQLSGGFRSRTGMADAIDSGICSLIGLGRSVVLQPDLPMTVLLNPSVSDDEALAIPHIVKGQWFANMIPVKVVGSGLAIQFFYHNMRRLGHGLKSDPDASIPYIVFQGVLETFRSGLFQTVERMLQSFPWQSKASKID</sequence>
<dbReference type="InterPro" id="IPR051799">
    <property type="entry name" value="NADH_flavin_oxidoreductase"/>
</dbReference>
<dbReference type="GO" id="GO:0016491">
    <property type="term" value="F:oxidoreductase activity"/>
    <property type="evidence" value="ECO:0007669"/>
    <property type="project" value="UniProtKB-KW"/>
</dbReference>